<organism evidence="1 2">
    <name type="scientific">Eumeta variegata</name>
    <name type="common">Bagworm moth</name>
    <name type="synonym">Eumeta japonica</name>
    <dbReference type="NCBI Taxonomy" id="151549"/>
    <lineage>
        <taxon>Eukaryota</taxon>
        <taxon>Metazoa</taxon>
        <taxon>Ecdysozoa</taxon>
        <taxon>Arthropoda</taxon>
        <taxon>Hexapoda</taxon>
        <taxon>Insecta</taxon>
        <taxon>Pterygota</taxon>
        <taxon>Neoptera</taxon>
        <taxon>Endopterygota</taxon>
        <taxon>Lepidoptera</taxon>
        <taxon>Glossata</taxon>
        <taxon>Ditrysia</taxon>
        <taxon>Tineoidea</taxon>
        <taxon>Psychidae</taxon>
        <taxon>Oiketicinae</taxon>
        <taxon>Eumeta</taxon>
    </lineage>
</organism>
<evidence type="ECO:0000313" key="1">
    <source>
        <dbReference type="EMBL" id="GBP52365.1"/>
    </source>
</evidence>
<reference evidence="1 2" key="1">
    <citation type="journal article" date="2019" name="Commun. Biol.">
        <title>The bagworm genome reveals a unique fibroin gene that provides high tensile strength.</title>
        <authorList>
            <person name="Kono N."/>
            <person name="Nakamura H."/>
            <person name="Ohtoshi R."/>
            <person name="Tomita M."/>
            <person name="Numata K."/>
            <person name="Arakawa K."/>
        </authorList>
    </citation>
    <scope>NUCLEOTIDE SEQUENCE [LARGE SCALE GENOMIC DNA]</scope>
</reference>
<dbReference type="AlphaFoldDB" id="A0A4C1WQH2"/>
<protein>
    <submittedName>
        <fullName evidence="1">Uncharacterized protein</fullName>
    </submittedName>
</protein>
<keyword evidence="2" id="KW-1185">Reference proteome</keyword>
<proteinExistence type="predicted"/>
<name>A0A4C1WQH2_EUMVA</name>
<gene>
    <name evidence="1" type="ORF">EVAR_37752_1</name>
</gene>
<evidence type="ECO:0000313" key="2">
    <source>
        <dbReference type="Proteomes" id="UP000299102"/>
    </source>
</evidence>
<dbReference type="EMBL" id="BGZK01000601">
    <property type="protein sequence ID" value="GBP52365.1"/>
    <property type="molecule type" value="Genomic_DNA"/>
</dbReference>
<accession>A0A4C1WQH2</accession>
<sequence>MFPKERDSNFVVVIYILRAREKDKRLNDKTVNCSASQYVLFFSFLLAERGIKNLISYQAPACVRIPQGEHLGIGNHVEIQHGLNPLTGWPERGERTGWVTVKGGGVCA</sequence>
<dbReference type="Proteomes" id="UP000299102">
    <property type="component" value="Unassembled WGS sequence"/>
</dbReference>
<comment type="caution">
    <text evidence="1">The sequence shown here is derived from an EMBL/GenBank/DDBJ whole genome shotgun (WGS) entry which is preliminary data.</text>
</comment>